<evidence type="ECO:0000259" key="7">
    <source>
        <dbReference type="PROSITE" id="PS51038"/>
    </source>
</evidence>
<keyword evidence="3 5" id="KW-0238">DNA-binding</keyword>
<dbReference type="InterPro" id="IPR043151">
    <property type="entry name" value="BAH_sf"/>
</dbReference>
<organism evidence="8 9">
    <name type="scientific">Parascedosporium putredinis</name>
    <dbReference type="NCBI Taxonomy" id="1442378"/>
    <lineage>
        <taxon>Eukaryota</taxon>
        <taxon>Fungi</taxon>
        <taxon>Dikarya</taxon>
        <taxon>Ascomycota</taxon>
        <taxon>Pezizomycotina</taxon>
        <taxon>Sordariomycetes</taxon>
        <taxon>Hypocreomycetidae</taxon>
        <taxon>Microascales</taxon>
        <taxon>Microascaceae</taxon>
        <taxon>Parascedosporium</taxon>
    </lineage>
</organism>
<evidence type="ECO:0000256" key="2">
    <source>
        <dbReference type="ARBA" id="ARBA00022705"/>
    </source>
</evidence>
<evidence type="ECO:0000256" key="6">
    <source>
        <dbReference type="SAM" id="MobiDB-lite"/>
    </source>
</evidence>
<feature type="compositionally biased region" description="Polar residues" evidence="6">
    <location>
        <begin position="138"/>
        <end position="154"/>
    </location>
</feature>
<dbReference type="GO" id="GO:0003688">
    <property type="term" value="F:DNA replication origin binding"/>
    <property type="evidence" value="ECO:0007669"/>
    <property type="project" value="TreeGrafter"/>
</dbReference>
<gene>
    <name evidence="8" type="ORF">PPNO1_LOCUS3407</name>
</gene>
<keyword evidence="4 5" id="KW-0539">Nucleus</keyword>
<dbReference type="InterPro" id="IPR027417">
    <property type="entry name" value="P-loop_NTPase"/>
</dbReference>
<comment type="function">
    <text evidence="5">Component of the origin recognition complex (ORC) that binds origins of replication. DNA-binding is ATP-dependent, however specific DNA sequences that define origins of replication have not been identified so far. ORC is required to assemble the pre-replication complex necessary to initiate DNA replication.</text>
</comment>
<dbReference type="GO" id="GO:0033314">
    <property type="term" value="P:mitotic DNA replication checkpoint signaling"/>
    <property type="evidence" value="ECO:0007669"/>
    <property type="project" value="TreeGrafter"/>
</dbReference>
<dbReference type="EMBL" id="CALLCH030000009">
    <property type="protein sequence ID" value="CAI4213663.1"/>
    <property type="molecule type" value="Genomic_DNA"/>
</dbReference>
<dbReference type="Gene3D" id="2.30.30.490">
    <property type="match status" value="1"/>
</dbReference>
<dbReference type="OrthoDB" id="1926878at2759"/>
<dbReference type="SUPFAM" id="SSF52540">
    <property type="entry name" value="P-loop containing nucleoside triphosphate hydrolases"/>
    <property type="match status" value="1"/>
</dbReference>
<dbReference type="Gene3D" id="1.10.8.60">
    <property type="match status" value="1"/>
</dbReference>
<evidence type="ECO:0000256" key="3">
    <source>
        <dbReference type="ARBA" id="ARBA00023125"/>
    </source>
</evidence>
<dbReference type="InterPro" id="IPR054425">
    <property type="entry name" value="Cdc6_ORC1-like_ATPase_lid"/>
</dbReference>
<keyword evidence="5" id="KW-0067">ATP-binding</keyword>
<dbReference type="PANTHER" id="PTHR10763:SF23">
    <property type="entry name" value="ORIGIN RECOGNITION COMPLEX SUBUNIT 1"/>
    <property type="match status" value="1"/>
</dbReference>
<dbReference type="Proteomes" id="UP000838763">
    <property type="component" value="Unassembled WGS sequence"/>
</dbReference>
<dbReference type="GO" id="GO:0005664">
    <property type="term" value="C:nuclear origin of replication recognition complex"/>
    <property type="evidence" value="ECO:0007669"/>
    <property type="project" value="TreeGrafter"/>
</dbReference>
<evidence type="ECO:0000313" key="8">
    <source>
        <dbReference type="EMBL" id="CAI4213663.1"/>
    </source>
</evidence>
<keyword evidence="5" id="KW-0547">Nucleotide-binding</keyword>
<dbReference type="AlphaFoldDB" id="A0A9P1H1G4"/>
<comment type="similarity">
    <text evidence="5">Belongs to the ORC1 family.</text>
</comment>
<dbReference type="GO" id="GO:0006270">
    <property type="term" value="P:DNA replication initiation"/>
    <property type="evidence" value="ECO:0007669"/>
    <property type="project" value="TreeGrafter"/>
</dbReference>
<dbReference type="PANTHER" id="PTHR10763">
    <property type="entry name" value="CELL DIVISION CONTROL PROTEIN 6-RELATED"/>
    <property type="match status" value="1"/>
</dbReference>
<feature type="region of interest" description="Disordered" evidence="6">
    <location>
        <begin position="118"/>
        <end position="154"/>
    </location>
</feature>
<keyword evidence="9" id="KW-1185">Reference proteome</keyword>
<name>A0A9P1H1G4_9PEZI</name>
<keyword evidence="2 5" id="KW-0235">DNA replication</keyword>
<protein>
    <recommendedName>
        <fullName evidence="5">Origin recognition complex subunit 1</fullName>
    </recommendedName>
</protein>
<proteinExistence type="inferred from homology"/>
<reference evidence="8" key="1">
    <citation type="submission" date="2022-11" db="EMBL/GenBank/DDBJ databases">
        <authorList>
            <person name="Scott C."/>
            <person name="Bruce N."/>
        </authorList>
    </citation>
    <scope>NUCLEOTIDE SEQUENCE</scope>
</reference>
<evidence type="ECO:0000313" key="9">
    <source>
        <dbReference type="Proteomes" id="UP000838763"/>
    </source>
</evidence>
<comment type="subunit">
    <text evidence="5">ORC is composed of six subunits.</text>
</comment>
<dbReference type="InterPro" id="IPR050311">
    <property type="entry name" value="ORC1/CDC6"/>
</dbReference>
<dbReference type="PROSITE" id="PS51038">
    <property type="entry name" value="BAH"/>
    <property type="match status" value="1"/>
</dbReference>
<dbReference type="InterPro" id="IPR001025">
    <property type="entry name" value="BAH_dom"/>
</dbReference>
<evidence type="ECO:0000256" key="1">
    <source>
        <dbReference type="ARBA" id="ARBA00004123"/>
    </source>
</evidence>
<evidence type="ECO:0000256" key="4">
    <source>
        <dbReference type="ARBA" id="ARBA00023242"/>
    </source>
</evidence>
<accession>A0A9P1H1G4</accession>
<sequence>MAADFVWFSNEREVRNTARKRTDFLPNELYISLSSDVNPLEAIDGRATIISVDKFCRLYPSQKIPHHSQDAGHLFVCRRGLNMRTTIYTEEFIWEEKYRGLEDLDNLVDFVSKTTQRTRRLPSQVSKQPLLQGKVYTPQRSEQTPQETGSNEVSLQYSKPINKRNLEFTPSRRGVIRQLEHAVETNNLDDFIFVEINGMKITNPHQAYVILWQALKGDRVSPSQALDLLEREFSYPNPRRVSCVVLMDELDQLVTKTRISSRLGLTRIAFPGYTHEQLVQIIQSRLEGVPGRIVDPDAIQFASRKVAAVSGDARRALDICRRAVEIAEADSTRTIGNLAFSERAQIPSNQHRGAAVSISTIKRAINEATSNPVQQHLRSLSLLSKLLLWAILGKIKRSRNMETTIADVTDELSLIMKACSAHLEQEDFGAFSALVLDGPEEVSYCRGLDIPRHIGVNTAALDLEAAGIIILEDHMSNRPNKIRLAFSEGEIKMAFRDDHELRRLRINL</sequence>
<dbReference type="Gene3D" id="3.40.50.300">
    <property type="entry name" value="P-loop containing nucleotide triphosphate hydrolases"/>
    <property type="match status" value="1"/>
</dbReference>
<dbReference type="GO" id="GO:0005524">
    <property type="term" value="F:ATP binding"/>
    <property type="evidence" value="ECO:0007669"/>
    <property type="project" value="UniProtKB-KW"/>
</dbReference>
<comment type="subcellular location">
    <subcellularLocation>
        <location evidence="1 5">Nucleus</location>
    </subcellularLocation>
</comment>
<dbReference type="GO" id="GO:0003682">
    <property type="term" value="F:chromatin binding"/>
    <property type="evidence" value="ECO:0007669"/>
    <property type="project" value="InterPro"/>
</dbReference>
<dbReference type="Pfam" id="PF22606">
    <property type="entry name" value="Cdc6-ORC-like_ATPase_lid"/>
    <property type="match status" value="1"/>
</dbReference>
<comment type="caution">
    <text evidence="8">The sequence shown here is derived from an EMBL/GenBank/DDBJ whole genome shotgun (WGS) entry which is preliminary data.</text>
</comment>
<feature type="domain" description="BAH" evidence="7">
    <location>
        <begin position="1"/>
        <end position="92"/>
    </location>
</feature>
<evidence type="ECO:0000256" key="5">
    <source>
        <dbReference type="RuleBase" id="RU365058"/>
    </source>
</evidence>
<dbReference type="CDD" id="cd18139">
    <property type="entry name" value="HLD_clamp_RarA"/>
    <property type="match status" value="1"/>
</dbReference>